<dbReference type="Gene3D" id="1.10.1200.10">
    <property type="entry name" value="ACP-like"/>
    <property type="match status" value="2"/>
</dbReference>
<dbReference type="GO" id="GO:0009239">
    <property type="term" value="P:enterobactin biosynthetic process"/>
    <property type="evidence" value="ECO:0007669"/>
    <property type="project" value="TreeGrafter"/>
</dbReference>
<dbReference type="InterPro" id="IPR009081">
    <property type="entry name" value="PP-bd_ACP"/>
</dbReference>
<dbReference type="NCBIfam" id="TIGR01733">
    <property type="entry name" value="AA-adenyl-dom"/>
    <property type="match status" value="2"/>
</dbReference>
<dbReference type="SUPFAM" id="SSF56801">
    <property type="entry name" value="Acetyl-CoA synthetase-like"/>
    <property type="match status" value="2"/>
</dbReference>
<dbReference type="Pfam" id="PF00501">
    <property type="entry name" value="AMP-binding"/>
    <property type="match status" value="2"/>
</dbReference>
<dbReference type="InterPro" id="IPR001242">
    <property type="entry name" value="Condensation_dom"/>
</dbReference>
<dbReference type="GO" id="GO:0009366">
    <property type="term" value="C:enterobactin synthetase complex"/>
    <property type="evidence" value="ECO:0007669"/>
    <property type="project" value="TreeGrafter"/>
</dbReference>
<dbReference type="InterPro" id="IPR020845">
    <property type="entry name" value="AMP-binding_CS"/>
</dbReference>
<dbReference type="PROSITE" id="PS00012">
    <property type="entry name" value="PHOSPHOPANTETHEINE"/>
    <property type="match status" value="2"/>
</dbReference>
<dbReference type="InterPro" id="IPR042099">
    <property type="entry name" value="ANL_N_sf"/>
</dbReference>
<evidence type="ECO:0000256" key="1">
    <source>
        <dbReference type="ARBA" id="ARBA00001957"/>
    </source>
</evidence>
<keyword evidence="6" id="KW-1185">Reference proteome</keyword>
<dbReference type="GO" id="GO:0047527">
    <property type="term" value="F:2,3-dihydroxybenzoate-serine ligase activity"/>
    <property type="evidence" value="ECO:0007669"/>
    <property type="project" value="TreeGrafter"/>
</dbReference>
<dbReference type="FunFam" id="3.40.50.12780:FF:000012">
    <property type="entry name" value="Non-ribosomal peptide synthetase"/>
    <property type="match status" value="1"/>
</dbReference>
<dbReference type="FunFam" id="1.10.1200.10:FF:000005">
    <property type="entry name" value="Nonribosomal peptide synthetase 1"/>
    <property type="match status" value="1"/>
</dbReference>
<dbReference type="InterPro" id="IPR006162">
    <property type="entry name" value="Ppantetheine_attach_site"/>
</dbReference>
<dbReference type="InterPro" id="IPR045851">
    <property type="entry name" value="AMP-bd_C_sf"/>
</dbReference>
<dbReference type="InterPro" id="IPR020806">
    <property type="entry name" value="PKS_PP-bd"/>
</dbReference>
<organism evidence="5 6">
    <name type="scientific">Gordonia asplenii</name>
    <dbReference type="NCBI Taxonomy" id="2725283"/>
    <lineage>
        <taxon>Bacteria</taxon>
        <taxon>Bacillati</taxon>
        <taxon>Actinomycetota</taxon>
        <taxon>Actinomycetes</taxon>
        <taxon>Mycobacteriales</taxon>
        <taxon>Gordoniaceae</taxon>
        <taxon>Gordonia</taxon>
    </lineage>
</organism>
<dbReference type="InterPro" id="IPR025110">
    <property type="entry name" value="AMP-bd_C"/>
</dbReference>
<dbReference type="Gene3D" id="3.40.50.980">
    <property type="match status" value="2"/>
</dbReference>
<dbReference type="PROSITE" id="PS50075">
    <property type="entry name" value="CARRIER"/>
    <property type="match status" value="2"/>
</dbReference>
<dbReference type="Proteomes" id="UP000550729">
    <property type="component" value="Unassembled WGS sequence"/>
</dbReference>
<dbReference type="InterPro" id="IPR010071">
    <property type="entry name" value="AA_adenyl_dom"/>
</dbReference>
<dbReference type="SMART" id="SM00823">
    <property type="entry name" value="PKS_PP"/>
    <property type="match status" value="2"/>
</dbReference>
<dbReference type="InterPro" id="IPR000873">
    <property type="entry name" value="AMP-dep_synth/lig_dom"/>
</dbReference>
<dbReference type="Pfam" id="PF00668">
    <property type="entry name" value="Condensation"/>
    <property type="match status" value="3"/>
</dbReference>
<evidence type="ECO:0000256" key="3">
    <source>
        <dbReference type="ARBA" id="ARBA00022553"/>
    </source>
</evidence>
<dbReference type="GO" id="GO:0031177">
    <property type="term" value="F:phosphopantetheine binding"/>
    <property type="evidence" value="ECO:0007669"/>
    <property type="project" value="InterPro"/>
</dbReference>
<dbReference type="Gene3D" id="3.30.559.30">
    <property type="entry name" value="Nonribosomal peptide synthetase, condensation domain"/>
    <property type="match status" value="3"/>
</dbReference>
<dbReference type="SUPFAM" id="SSF52777">
    <property type="entry name" value="CoA-dependent acyltransferases"/>
    <property type="match status" value="6"/>
</dbReference>
<sequence length="2665" mass="286380">MVGANEQVTAGDGKDILPLTPAQRGMWFAENLSDDYSVNIAQYVDIKHEPDGLDFDLFVECCEDTGKLIESPFVRLTEVDGVPMQYVDVDFDQHVDLLDFRAKADPIAAAIEWMQADYRHPVDLIDGQFIVIAFIRVADDRTFWYNRCHHIILDGYAALAIMRRTVDRYNALRRGAQPVEKAPATMAQLVSYEEAYQTSSRRETDREHWLSRVRDLPERVTLSHMSANAPVVLDNVVVSERLDPALQRRLEETAKQCNSSLAVLLTAAFGAFLARMTGTDDIVLSLPVTGRATALIKRSAGMVSNILPIRLREVTKRSARDLIADAQLELTGALRHQRYRSDDIKRDAGLDGATYGFGPRINMVFFDEAIKIDGAEVEYRILTSGLLEDLLVNLYQAFPDAPLVVDLHGNPHLYTHAEMETHHRRFMQFVETMLDDLDAGVGDIDLLLDGEPDELRRLRSGPVRQWEPGEWSAVSLVEMFVARVVADPGAVAVVDDDAQWTYAQFDELRRALAAQLFRDGVRADDHVAVELDRGIGQLVAIYAVLTLGAAYVPLDPTAPSVRRTAVLTTAQPRLVVDQAYLDGIGFSSVPGEFVAPAITPAGRGRSAYTIFTSGSTGVPKGVEVSVRAVANRLAWMQAHHPISPADVVLYKTPFTFDVSVWELFWPLQVGARLVIARAGGHRDPDYLRRLIVSRGVTNVHFVPSMLDVFVDAVAPGTPTLPSSVRRVFTSGEGLPTPLAHRVVGGSDAALINMYGPTEAAVEVTEYSVTGAETSIPIGAPVPNTSTYVLDPRLRPVPVGVVGELYLAGVQLADGYLGQQSLTAERFVADPFGVGGRMYRTGDLVRWNANGDLDYLGRSDFQVKIRGQRVELGEIEAALLAEGSADNAVAVVRTDGGSPSIVAYVRTGADDAADPQLVDRLMQWCRRQLPRYMVPSAVVVLEQFPVNASGKLDRAALPAPVIAPIADVEYVAPATDAESALVRILSELLDTERIGMRDNIFALGADSLSAARLAARIRNELSLEVSLNDIFESVDVAELAVRMAGATPLGERLPLRPVVRPTPIPVAYAQTRLWFINRMDPAAATYNMPGAVRIGPDVDLDALRAAVIDVVERHETLRTRFPAVDGEPTQEISPVDEVRAQFALEVDDVDPADLPAAIAAQSMIGFDLTSEIPVRATLFRSGGEHVLLLNLHHISADGASLRPLISSLLAAYWARLGGLAPAWDPLPIQYADYAIWQRRVLGDADDPSSRLSAEIDYWVGALDGLPEALMLPTDRPRPRVQSGRGGFVDTALTPPTVTKIRALAANLGVTTFTILHAALAVVLSRLTDTDDIAIGTPIAGRDEPETADLVGMFVNTVVLRTGFTQWDTVRTAIAAAHRIRTAALEHSQIPFEQVVDAVAPPRSRSHSPLFQVSLSLHRDASDAFGDTDAIGLIDARVPVAKYDLAVGAVETQDASGDRIDLEFCYAADLFDESTVAAIAGYFARVIDAMVADPQQTLGRLDIVDQPEHAPSRALGNGGRSVGFHEVIVDGYRDVDPSAAVITGADSISLSVFSARVNQVARELIDRRVGPGDVVAVSIARSHHSVIALAAVAATGAAFVLIDPRHPAQRKQTMIVDSGAVIGVTTADVADLGDDVDWLVLDSEWAELQLAGHSGRPITERDWIRPARPDDLAYLLYTSGSTGKPKAAAVARRGLADFARNTVTAFGTDSRSRVLHVASPSFDATVLELALAWGAGATIAVADFDTFAGRDLELFVAEHRVTHAFLTPGTLATIDPVNVPTLQTVVCGGDTLPPELVRRWASHNRQVFNAYGPTEATVWVTSDGPFAVDAEVTIGRPAPGVDALVLDRSLQPVAPGVQGELYVRSAQVGLGYLHRTDLTADRFVADPFGSGERLYRTGDRVTVGADGRLTYFGRNDFQLKIRGQRIEPGELDGVLLGHSDVANALSLGVPGPTGDLVLVSYVTLVDGAVLDSEELADFVAGRVPSFLVPRAITILDEFTYTAVGKVDRTSLPPTDFGSSQAFVAPRTQMESVVADIFAQVLGVDAVSVTESFFDLGGNSLSATKVTARIGVAINRQVPVADLFEAPTVAKLAEHVAGMMAGHVVVPLGPRARAEVVPVSGVQRGMWLLNRADPTSPAYNIALALRLEGALDLGALRSAIGDLVGRHESLRTSYPMINGEPSQLIGTPAAVLNRLTVDPVPVRGSLEQAIREVTGAGFDVTVEAPVRLAVLRVSATDHVVVLVVHHISADGASMAPLGRDLMTAYAARAAGLRPAWAPLRVQYADFTLWQAERLAESDSTGVAEERRQLDYWARRLAGAPELLSLPTDRPRPPAPSFAGGAVGFEIPVDIVRKLESIAHEHNSTLFMVTQAAYAILLGRLAGTTDVVIGTPYVGRSDPALDDVIGMFVNSLALRTVLRPGEDFAGLLARVRADDLADMANTDVAFEAITAVLGIPRTSAVNPVFQAMFWFQNLEFPRVSLGELTISALSEQLIAAKVDLQLTLYPNDPADLGSTGAGQPMRGEFLYATDLFDHDTVETYAQRYLRVLEQITDDPQIVVGDVSISTAADLTAVAGEGEVARPLPQLIAAAAESAAEAIAVGGDAGVTFASLAAMTAAMSVALPDPDSALVTALMSLVPGLAAEGPAKLGEALEDIRSNAQTALAAHTDF</sequence>
<evidence type="ECO:0000256" key="2">
    <source>
        <dbReference type="ARBA" id="ARBA00022450"/>
    </source>
</evidence>
<keyword evidence="2" id="KW-0596">Phosphopantetheine</keyword>
<gene>
    <name evidence="5" type="ORF">HH308_02490</name>
</gene>
<evidence type="ECO:0000313" key="6">
    <source>
        <dbReference type="Proteomes" id="UP000550729"/>
    </source>
</evidence>
<dbReference type="PANTHER" id="PTHR45527">
    <property type="entry name" value="NONRIBOSOMAL PEPTIDE SYNTHETASE"/>
    <property type="match status" value="1"/>
</dbReference>
<dbReference type="Gene3D" id="2.30.38.10">
    <property type="entry name" value="Luciferase, Domain 3"/>
    <property type="match status" value="1"/>
</dbReference>
<dbReference type="InterPro" id="IPR023213">
    <property type="entry name" value="CAT-like_dom_sf"/>
</dbReference>
<dbReference type="Pfam" id="PF00550">
    <property type="entry name" value="PP-binding"/>
    <property type="match status" value="2"/>
</dbReference>
<feature type="domain" description="Carrier" evidence="4">
    <location>
        <begin position="2022"/>
        <end position="2097"/>
    </location>
</feature>
<dbReference type="GO" id="GO:0043041">
    <property type="term" value="P:amino acid activation for nonribosomal peptide biosynthetic process"/>
    <property type="evidence" value="ECO:0007669"/>
    <property type="project" value="TreeGrafter"/>
</dbReference>
<dbReference type="Gene3D" id="3.30.559.10">
    <property type="entry name" value="Chloramphenicol acetyltransferase-like domain"/>
    <property type="match status" value="3"/>
</dbReference>
<dbReference type="PROSITE" id="PS00455">
    <property type="entry name" value="AMP_BINDING"/>
    <property type="match status" value="1"/>
</dbReference>
<dbReference type="CDD" id="cd19540">
    <property type="entry name" value="LCL_NRPS-like"/>
    <property type="match status" value="2"/>
</dbReference>
<dbReference type="PANTHER" id="PTHR45527:SF1">
    <property type="entry name" value="FATTY ACID SYNTHASE"/>
    <property type="match status" value="1"/>
</dbReference>
<reference evidence="5 6" key="1">
    <citation type="submission" date="2020-04" db="EMBL/GenBank/DDBJ databases">
        <title>Gordonia sp. nov. TBRC 11910.</title>
        <authorList>
            <person name="Suriyachadkun C."/>
        </authorList>
    </citation>
    <scope>NUCLEOTIDE SEQUENCE [LARGE SCALE GENOMIC DNA]</scope>
    <source>
        <strain evidence="5 6">TBRC 11910</strain>
    </source>
</reference>
<keyword evidence="3" id="KW-0597">Phosphoprotein</keyword>
<evidence type="ECO:0000313" key="5">
    <source>
        <dbReference type="EMBL" id="NMO00079.1"/>
    </source>
</evidence>
<dbReference type="GO" id="GO:0008610">
    <property type="term" value="P:lipid biosynthetic process"/>
    <property type="evidence" value="ECO:0007669"/>
    <property type="project" value="UniProtKB-ARBA"/>
</dbReference>
<dbReference type="FunFam" id="2.30.38.10:FF:000001">
    <property type="entry name" value="Non-ribosomal peptide synthetase PvdI"/>
    <property type="match status" value="1"/>
</dbReference>
<dbReference type="Gene3D" id="3.30.300.30">
    <property type="match status" value="2"/>
</dbReference>
<dbReference type="Pfam" id="PF13193">
    <property type="entry name" value="AMP-binding_C"/>
    <property type="match status" value="2"/>
</dbReference>
<name>A0A848KPX7_9ACTN</name>
<comment type="caution">
    <text evidence="5">The sequence shown here is derived from an EMBL/GenBank/DDBJ whole genome shotgun (WGS) entry which is preliminary data.</text>
</comment>
<dbReference type="InterPro" id="IPR036736">
    <property type="entry name" value="ACP-like_sf"/>
</dbReference>
<proteinExistence type="predicted"/>
<dbReference type="Gene3D" id="3.40.50.12780">
    <property type="entry name" value="N-terminal domain of ligase-like"/>
    <property type="match status" value="1"/>
</dbReference>
<comment type="cofactor">
    <cofactor evidence="1">
        <name>pantetheine 4'-phosphate</name>
        <dbReference type="ChEBI" id="CHEBI:47942"/>
    </cofactor>
</comment>
<dbReference type="CDD" id="cd05930">
    <property type="entry name" value="A_NRPS"/>
    <property type="match status" value="1"/>
</dbReference>
<dbReference type="SUPFAM" id="SSF47336">
    <property type="entry name" value="ACP-like"/>
    <property type="match status" value="2"/>
</dbReference>
<accession>A0A848KPX7</accession>
<evidence type="ECO:0000259" key="4">
    <source>
        <dbReference type="PROSITE" id="PS50075"/>
    </source>
</evidence>
<feature type="domain" description="Carrier" evidence="4">
    <location>
        <begin position="971"/>
        <end position="1046"/>
    </location>
</feature>
<dbReference type="UniPathway" id="UPA00011"/>
<dbReference type="GO" id="GO:0005829">
    <property type="term" value="C:cytosol"/>
    <property type="evidence" value="ECO:0007669"/>
    <property type="project" value="TreeGrafter"/>
</dbReference>
<dbReference type="EMBL" id="JABBNB010000002">
    <property type="protein sequence ID" value="NMO00079.1"/>
    <property type="molecule type" value="Genomic_DNA"/>
</dbReference>
<protein>
    <submittedName>
        <fullName evidence="5">Amino acid adenylation domain-containing protein</fullName>
    </submittedName>
</protein>